<comment type="caution">
    <text evidence="3">The sequence shown here is derived from an EMBL/GenBank/DDBJ whole genome shotgun (WGS) entry which is preliminary data.</text>
</comment>
<dbReference type="PANTHER" id="PTHR37919:SF2">
    <property type="entry name" value="EXPERA DOMAIN-CONTAINING PROTEIN"/>
    <property type="match status" value="1"/>
</dbReference>
<protein>
    <recommendedName>
        <fullName evidence="5">C6 transcription factor</fullName>
    </recommendedName>
</protein>
<keyword evidence="2" id="KW-0812">Transmembrane</keyword>
<feature type="compositionally biased region" description="Polar residues" evidence="1">
    <location>
        <begin position="28"/>
        <end position="46"/>
    </location>
</feature>
<accession>A0A5C6TE90</accession>
<feature type="compositionally biased region" description="Low complexity" evidence="1">
    <location>
        <begin position="11"/>
        <end position="23"/>
    </location>
</feature>
<keyword evidence="2" id="KW-1133">Transmembrane helix</keyword>
<name>A0A5C6TE90_FUSOC</name>
<feature type="transmembrane region" description="Helical" evidence="2">
    <location>
        <begin position="128"/>
        <end position="146"/>
    </location>
</feature>
<dbReference type="PANTHER" id="PTHR37919">
    <property type="entry name" value="PROTEIN CBG05606"/>
    <property type="match status" value="1"/>
</dbReference>
<gene>
    <name evidence="3" type="ORF">FocTR4_00005794</name>
</gene>
<dbReference type="EMBL" id="VMNF01000004">
    <property type="protein sequence ID" value="TXC09187.1"/>
    <property type="molecule type" value="Genomic_DNA"/>
</dbReference>
<feature type="region of interest" description="Disordered" evidence="1">
    <location>
        <begin position="1"/>
        <end position="51"/>
    </location>
</feature>
<reference evidence="3 4" key="1">
    <citation type="submission" date="2019-07" db="EMBL/GenBank/DDBJ databases">
        <title>The First High-Quality Draft Genome Sequence of the Causal Agent of the Current Panama Disease Epidemic.</title>
        <authorList>
            <person name="Warmington R.J."/>
            <person name="Kay W."/>
            <person name="Jeffries A."/>
            <person name="Bebber D."/>
            <person name="Moore K."/>
            <person name="Studholme D.J."/>
        </authorList>
    </citation>
    <scope>NUCLEOTIDE SEQUENCE [LARGE SCALE GENOMIC DNA]</scope>
    <source>
        <strain evidence="3 4">TR4</strain>
    </source>
</reference>
<evidence type="ECO:0008006" key="5">
    <source>
        <dbReference type="Google" id="ProtNLM"/>
    </source>
</evidence>
<evidence type="ECO:0000256" key="1">
    <source>
        <dbReference type="SAM" id="MobiDB-lite"/>
    </source>
</evidence>
<organism evidence="3 4">
    <name type="scientific">Fusarium oxysporum f. sp. cubense</name>
    <dbReference type="NCBI Taxonomy" id="61366"/>
    <lineage>
        <taxon>Eukaryota</taxon>
        <taxon>Fungi</taxon>
        <taxon>Dikarya</taxon>
        <taxon>Ascomycota</taxon>
        <taxon>Pezizomycotina</taxon>
        <taxon>Sordariomycetes</taxon>
        <taxon>Hypocreomycetidae</taxon>
        <taxon>Hypocreales</taxon>
        <taxon>Nectriaceae</taxon>
        <taxon>Fusarium</taxon>
        <taxon>Fusarium oxysporum species complex</taxon>
    </lineage>
</organism>
<dbReference type="Proteomes" id="UP000321331">
    <property type="component" value="Unassembled WGS sequence"/>
</dbReference>
<proteinExistence type="predicted"/>
<keyword evidence="2" id="KW-0472">Membrane</keyword>
<evidence type="ECO:0000313" key="3">
    <source>
        <dbReference type="EMBL" id="TXC09187.1"/>
    </source>
</evidence>
<evidence type="ECO:0000256" key="2">
    <source>
        <dbReference type="SAM" id="Phobius"/>
    </source>
</evidence>
<feature type="transmembrane region" description="Helical" evidence="2">
    <location>
        <begin position="166"/>
        <end position="187"/>
    </location>
</feature>
<dbReference type="AlphaFoldDB" id="A0A5C6TE90"/>
<feature type="compositionally biased region" description="Polar residues" evidence="1">
    <location>
        <begin position="1"/>
        <end position="10"/>
    </location>
</feature>
<feature type="transmembrane region" description="Helical" evidence="2">
    <location>
        <begin position="207"/>
        <end position="225"/>
    </location>
</feature>
<sequence>MVTTRASSRGESISTESSTTIDIPPTPATRQRTMKNADSNPSVSDGTSKKHAVQRWHHTASSTTILWLAVSLPLVIWDIGYVFGRPHTMPGGFLHWPLYVPYALYGEVDHVYGWKAFNAKNGFTAAQTALNLVETVMYLVYLYMLWTRADKAFDSAKRTLSGRDGALAVVIGFSAAVMTLSKTILYWANEYYSDFDNIAHNTPMDLLTLWIIPNGAWIVLPTYMISKFGGDILDGLTLASSQSVKTEYKKHEGSG</sequence>
<feature type="transmembrane region" description="Helical" evidence="2">
    <location>
        <begin position="65"/>
        <end position="84"/>
    </location>
</feature>
<evidence type="ECO:0000313" key="4">
    <source>
        <dbReference type="Proteomes" id="UP000321331"/>
    </source>
</evidence>